<proteinExistence type="predicted"/>
<name>A0A1W5CTS0_9LECA</name>
<reference evidence="2" key="1">
    <citation type="submission" date="2017-03" db="EMBL/GenBank/DDBJ databases">
        <authorList>
            <person name="Sharma R."/>
            <person name="Thines M."/>
        </authorList>
    </citation>
    <scope>NUCLEOTIDE SEQUENCE [LARGE SCALE GENOMIC DNA]</scope>
</reference>
<keyword evidence="2" id="KW-1185">Reference proteome</keyword>
<protein>
    <submittedName>
        <fullName evidence="1">Uncharacterized protein</fullName>
    </submittedName>
</protein>
<organism evidence="1 2">
    <name type="scientific">Lasallia pustulata</name>
    <dbReference type="NCBI Taxonomy" id="136370"/>
    <lineage>
        <taxon>Eukaryota</taxon>
        <taxon>Fungi</taxon>
        <taxon>Dikarya</taxon>
        <taxon>Ascomycota</taxon>
        <taxon>Pezizomycotina</taxon>
        <taxon>Lecanoromycetes</taxon>
        <taxon>OSLEUM clade</taxon>
        <taxon>Umbilicariomycetidae</taxon>
        <taxon>Umbilicariales</taxon>
        <taxon>Umbilicariaceae</taxon>
        <taxon>Lasallia</taxon>
    </lineage>
</organism>
<dbReference type="AlphaFoldDB" id="A0A1W5CTS0"/>
<evidence type="ECO:0000313" key="1">
    <source>
        <dbReference type="EMBL" id="SLM34243.1"/>
    </source>
</evidence>
<dbReference type="EMBL" id="FWEW01000264">
    <property type="protein sequence ID" value="SLM34243.1"/>
    <property type="molecule type" value="Genomic_DNA"/>
</dbReference>
<dbReference type="Proteomes" id="UP000192927">
    <property type="component" value="Unassembled WGS sequence"/>
</dbReference>
<sequence length="284" mass="31959">MDLEVFINNRKLLNGISKLSSMGNKLLCCPLDVGIFQPLKHYHTEAIDTAVRAGNVDFNKQDFLASFQAIRAQTFTKSSILSAWKNTGLIPYNPQVVLSRIEGIQAAQASNRAVTPPPPSIPASAQTLHTTKELITHRRKLRNAIKKLAVVDKDFQIHEEQFIKGSITTAHTLQITERDLLSTRKEAIDKAKRKALKGNVVQKGGVITIKDIRARQVTRMENEVEKHRKALIRAENKEKRDQEALHRKVTKAFKAIGKKLKQVVKAREARLKQQLVVGLLFKAI</sequence>
<evidence type="ECO:0000313" key="2">
    <source>
        <dbReference type="Proteomes" id="UP000192927"/>
    </source>
</evidence>
<accession>A0A1W5CTS0</accession>